<evidence type="ECO:0000313" key="2">
    <source>
        <dbReference type="EMBL" id="MDT0595810.1"/>
    </source>
</evidence>
<dbReference type="Proteomes" id="UP001253545">
    <property type="component" value="Unassembled WGS sequence"/>
</dbReference>
<comment type="caution">
    <text evidence="2">The sequence shown here is derived from an EMBL/GenBank/DDBJ whole genome shotgun (WGS) entry which is preliminary data.</text>
</comment>
<name>A0ABU2ZT73_9ALTE</name>
<keyword evidence="1" id="KW-0472">Membrane</keyword>
<protein>
    <submittedName>
        <fullName evidence="2">SoxR reducing system RseC family protein</fullName>
    </submittedName>
</protein>
<organism evidence="2 3">
    <name type="scientific">Glaciecola petra</name>
    <dbReference type="NCBI Taxonomy" id="3075602"/>
    <lineage>
        <taxon>Bacteria</taxon>
        <taxon>Pseudomonadati</taxon>
        <taxon>Pseudomonadota</taxon>
        <taxon>Gammaproteobacteria</taxon>
        <taxon>Alteromonadales</taxon>
        <taxon>Alteromonadaceae</taxon>
        <taxon>Glaciecola</taxon>
    </lineage>
</organism>
<dbReference type="InterPro" id="IPR026268">
    <property type="entry name" value="RseC"/>
</dbReference>
<evidence type="ECO:0000313" key="3">
    <source>
        <dbReference type="Proteomes" id="UP001253545"/>
    </source>
</evidence>
<accession>A0ABU2ZT73</accession>
<sequence>MIEEMGTVVAIEDDGVWVETQIKTTCSSCQASESCPTSTVAKAFSPKANHVKLSVPCQLVVGQKVKMGISEHALLRASWMVYMVPLLLLMSTVTMLSWIWPNLHELLVLLFASISAIAGFWWASSSAKNSRNVAKYKPIFLGATQDLVMTHKNEIPTFKH</sequence>
<dbReference type="InterPro" id="IPR007359">
    <property type="entry name" value="SigmaE_reg_RseC_MucC"/>
</dbReference>
<feature type="transmembrane region" description="Helical" evidence="1">
    <location>
        <begin position="106"/>
        <end position="123"/>
    </location>
</feature>
<keyword evidence="1" id="KW-1133">Transmembrane helix</keyword>
<evidence type="ECO:0000256" key="1">
    <source>
        <dbReference type="SAM" id="Phobius"/>
    </source>
</evidence>
<proteinExistence type="predicted"/>
<reference evidence="2 3" key="1">
    <citation type="submission" date="2023-09" db="EMBL/GenBank/DDBJ databases">
        <authorList>
            <person name="Rey-Velasco X."/>
        </authorList>
    </citation>
    <scope>NUCLEOTIDE SEQUENCE [LARGE SCALE GENOMIC DNA]</scope>
    <source>
        <strain evidence="2 3">P117</strain>
    </source>
</reference>
<dbReference type="EMBL" id="JAVRHX010000004">
    <property type="protein sequence ID" value="MDT0595810.1"/>
    <property type="molecule type" value="Genomic_DNA"/>
</dbReference>
<keyword evidence="1" id="KW-0812">Transmembrane</keyword>
<dbReference type="PIRSF" id="PIRSF004923">
    <property type="entry name" value="RseC"/>
    <property type="match status" value="1"/>
</dbReference>
<gene>
    <name evidence="2" type="ORF">RM552_13200</name>
</gene>
<keyword evidence="3" id="KW-1185">Reference proteome</keyword>
<dbReference type="RefSeq" id="WP_311369336.1">
    <property type="nucleotide sequence ID" value="NZ_JAVRHX010000004.1"/>
</dbReference>
<feature type="transmembrane region" description="Helical" evidence="1">
    <location>
        <begin position="79"/>
        <end position="100"/>
    </location>
</feature>
<dbReference type="PANTHER" id="PTHR35867:SF1">
    <property type="entry name" value="PROTEIN RSEC"/>
    <property type="match status" value="1"/>
</dbReference>
<dbReference type="Pfam" id="PF04246">
    <property type="entry name" value="RseC_MucC"/>
    <property type="match status" value="1"/>
</dbReference>
<dbReference type="PANTHER" id="PTHR35867">
    <property type="entry name" value="PROTEIN RSEC"/>
    <property type="match status" value="1"/>
</dbReference>